<evidence type="ECO:0000256" key="7">
    <source>
        <dbReference type="ARBA" id="ARBA00022833"/>
    </source>
</evidence>
<evidence type="ECO:0000256" key="11">
    <source>
        <dbReference type="RuleBase" id="RU003983"/>
    </source>
</evidence>
<dbReference type="Gene3D" id="3.30.2010.10">
    <property type="entry name" value="Metalloproteases ('zincins'), catalytic domain"/>
    <property type="match status" value="1"/>
</dbReference>
<dbReference type="InterPro" id="IPR050083">
    <property type="entry name" value="HtpX_protease"/>
</dbReference>
<comment type="similarity">
    <text evidence="11">Belongs to the peptidase M48 family.</text>
</comment>
<dbReference type="GO" id="GO:0046872">
    <property type="term" value="F:metal ion binding"/>
    <property type="evidence" value="ECO:0007669"/>
    <property type="project" value="UniProtKB-KW"/>
</dbReference>
<accession>A0A7Y3SU31</accession>
<dbReference type="Pfam" id="PF01435">
    <property type="entry name" value="Peptidase_M48"/>
    <property type="match status" value="1"/>
</dbReference>
<evidence type="ECO:0000259" key="13">
    <source>
        <dbReference type="Pfam" id="PF01435"/>
    </source>
</evidence>
<dbReference type="RefSeq" id="WP_171295895.1">
    <property type="nucleotide sequence ID" value="NZ_CP087098.1"/>
</dbReference>
<evidence type="ECO:0000256" key="12">
    <source>
        <dbReference type="SAM" id="Phobius"/>
    </source>
</evidence>
<keyword evidence="7 11" id="KW-0862">Zinc</keyword>
<evidence type="ECO:0000256" key="1">
    <source>
        <dbReference type="ARBA" id="ARBA00004651"/>
    </source>
</evidence>
<evidence type="ECO:0000256" key="4">
    <source>
        <dbReference type="ARBA" id="ARBA00022692"/>
    </source>
</evidence>
<name>A0A7Y3SU31_9CLOT</name>
<evidence type="ECO:0000313" key="14">
    <source>
        <dbReference type="EMBL" id="NNU75100.1"/>
    </source>
</evidence>
<evidence type="ECO:0000256" key="9">
    <source>
        <dbReference type="ARBA" id="ARBA00023049"/>
    </source>
</evidence>
<keyword evidence="5" id="KW-0479">Metal-binding</keyword>
<keyword evidence="2" id="KW-1003">Cell membrane</keyword>
<evidence type="ECO:0000313" key="15">
    <source>
        <dbReference type="Proteomes" id="UP000531659"/>
    </source>
</evidence>
<evidence type="ECO:0000256" key="3">
    <source>
        <dbReference type="ARBA" id="ARBA00022670"/>
    </source>
</evidence>
<evidence type="ECO:0000256" key="6">
    <source>
        <dbReference type="ARBA" id="ARBA00022801"/>
    </source>
</evidence>
<dbReference type="GO" id="GO:0006508">
    <property type="term" value="P:proteolysis"/>
    <property type="evidence" value="ECO:0007669"/>
    <property type="project" value="UniProtKB-KW"/>
</dbReference>
<dbReference type="PANTHER" id="PTHR43221">
    <property type="entry name" value="PROTEASE HTPX"/>
    <property type="match status" value="1"/>
</dbReference>
<keyword evidence="8 12" id="KW-1133">Transmembrane helix</keyword>
<feature type="domain" description="Peptidase M48" evidence="13">
    <location>
        <begin position="133"/>
        <end position="223"/>
    </location>
</feature>
<gene>
    <name evidence="14" type="ORF">HLQ16_04075</name>
</gene>
<dbReference type="GO" id="GO:0004222">
    <property type="term" value="F:metalloendopeptidase activity"/>
    <property type="evidence" value="ECO:0007669"/>
    <property type="project" value="InterPro"/>
</dbReference>
<dbReference type="PANTHER" id="PTHR43221:SF1">
    <property type="entry name" value="PROTEASE HTPX"/>
    <property type="match status" value="1"/>
</dbReference>
<dbReference type="GO" id="GO:0005886">
    <property type="term" value="C:plasma membrane"/>
    <property type="evidence" value="ECO:0007669"/>
    <property type="project" value="UniProtKB-SubCell"/>
</dbReference>
<evidence type="ECO:0000256" key="2">
    <source>
        <dbReference type="ARBA" id="ARBA00022475"/>
    </source>
</evidence>
<comment type="subcellular location">
    <subcellularLocation>
        <location evidence="1">Cell membrane</location>
        <topology evidence="1">Multi-pass membrane protein</topology>
    </subcellularLocation>
</comment>
<comment type="caution">
    <text evidence="14">The sequence shown here is derived from an EMBL/GenBank/DDBJ whole genome shotgun (WGS) entry which is preliminary data.</text>
</comment>
<sequence>MDMNYEVMDKIELKSCRHKAEKRWYRRMVVLNILIIVGIIVYVIVTAKANGAYFQRLQNEFIAVNQEIMQKVETDAPAKKTEVAMDTFSATLEKFPDSIMYLGFIIFMIIALPFIVSYMYAQYRSMSVKITEKNFPEIYAIVDEYAARLGLKKVPKVYLIQGNGILNAFAAFIPFRQYIELYADLIEVAYREHHDMETLRFLIGHEMAHIRLGHATLHYALAMLFSNMIPILSSTASRTREYSCDRIGQKLSGSDGIEAMMVLTAGIHLYKQVDIEDYIENAKMVKGVFVWSYNLVADHPITSKRVLALAMKDGSGKLY</sequence>
<feature type="transmembrane region" description="Helical" evidence="12">
    <location>
        <begin position="24"/>
        <end position="45"/>
    </location>
</feature>
<dbReference type="Proteomes" id="UP000531659">
    <property type="component" value="Unassembled WGS sequence"/>
</dbReference>
<feature type="transmembrane region" description="Helical" evidence="12">
    <location>
        <begin position="99"/>
        <end position="121"/>
    </location>
</feature>
<dbReference type="InterPro" id="IPR001915">
    <property type="entry name" value="Peptidase_M48"/>
</dbReference>
<comment type="cofactor">
    <cofactor evidence="11">
        <name>Zn(2+)</name>
        <dbReference type="ChEBI" id="CHEBI:29105"/>
    </cofactor>
    <text evidence="11">Binds 1 zinc ion per subunit.</text>
</comment>
<dbReference type="AlphaFoldDB" id="A0A7Y3SU31"/>
<keyword evidence="6 11" id="KW-0378">Hydrolase</keyword>
<evidence type="ECO:0000256" key="5">
    <source>
        <dbReference type="ARBA" id="ARBA00022723"/>
    </source>
</evidence>
<keyword evidence="4 12" id="KW-0812">Transmembrane</keyword>
<keyword evidence="9 11" id="KW-0482">Metalloprotease</keyword>
<organism evidence="14 15">
    <name type="scientific">Clostridium estertheticum</name>
    <dbReference type="NCBI Taxonomy" id="238834"/>
    <lineage>
        <taxon>Bacteria</taxon>
        <taxon>Bacillati</taxon>
        <taxon>Bacillota</taxon>
        <taxon>Clostridia</taxon>
        <taxon>Eubacteriales</taxon>
        <taxon>Clostridiaceae</taxon>
        <taxon>Clostridium</taxon>
    </lineage>
</organism>
<keyword evidence="10 12" id="KW-0472">Membrane</keyword>
<proteinExistence type="inferred from homology"/>
<dbReference type="CDD" id="cd07325">
    <property type="entry name" value="M48_Ste24p_like"/>
    <property type="match status" value="1"/>
</dbReference>
<reference evidence="14 15" key="1">
    <citation type="submission" date="2020-05" db="EMBL/GenBank/DDBJ databases">
        <title>Complete genome of Clostridium estertheticum subspecies estertheticum, isolated from Vacuum packed lamb meat from New Zealand imported to Switzerland.</title>
        <authorList>
            <person name="Wambui J."/>
            <person name="Stevens M.J.A."/>
            <person name="Stephan R."/>
        </authorList>
    </citation>
    <scope>NUCLEOTIDE SEQUENCE [LARGE SCALE GENOMIC DNA]</scope>
    <source>
        <strain evidence="14 15">CEST001</strain>
    </source>
</reference>
<protein>
    <submittedName>
        <fullName evidence="14">M48 family metallopeptidase</fullName>
    </submittedName>
</protein>
<evidence type="ECO:0000256" key="10">
    <source>
        <dbReference type="ARBA" id="ARBA00023136"/>
    </source>
</evidence>
<evidence type="ECO:0000256" key="8">
    <source>
        <dbReference type="ARBA" id="ARBA00022989"/>
    </source>
</evidence>
<keyword evidence="3 11" id="KW-0645">Protease</keyword>
<dbReference type="EMBL" id="JABEYB010000003">
    <property type="protein sequence ID" value="NNU75100.1"/>
    <property type="molecule type" value="Genomic_DNA"/>
</dbReference>